<dbReference type="EMBL" id="BRPJ01000096">
    <property type="protein sequence ID" value="GLB32446.1"/>
    <property type="molecule type" value="Genomic_DNA"/>
</dbReference>
<dbReference type="Proteomes" id="UP000260680">
    <property type="component" value="Unassembled WGS sequence"/>
</dbReference>
<feature type="domain" description="Cupin type-2" evidence="3">
    <location>
        <begin position="42"/>
        <end position="110"/>
    </location>
</feature>
<organism evidence="5 6">
    <name type="scientific">Lacrimispora amygdalina</name>
    <dbReference type="NCBI Taxonomy" id="253257"/>
    <lineage>
        <taxon>Bacteria</taxon>
        <taxon>Bacillati</taxon>
        <taxon>Bacillota</taxon>
        <taxon>Clostridia</taxon>
        <taxon>Lachnospirales</taxon>
        <taxon>Lachnospiraceae</taxon>
        <taxon>Lacrimispora</taxon>
    </lineage>
</organism>
<dbReference type="RefSeq" id="WP_117417707.1">
    <property type="nucleotide sequence ID" value="NZ_BRPJ01000096.1"/>
</dbReference>
<feature type="compositionally biased region" description="Polar residues" evidence="2">
    <location>
        <begin position="145"/>
        <end position="160"/>
    </location>
</feature>
<dbReference type="GO" id="GO:0016853">
    <property type="term" value="F:isomerase activity"/>
    <property type="evidence" value="ECO:0007669"/>
    <property type="project" value="UniProtKB-KW"/>
</dbReference>
<gene>
    <name evidence="5" type="ORF">DS742_14565</name>
    <name evidence="4" type="ORF">LAD12857_43690</name>
</gene>
<reference evidence="4 7" key="2">
    <citation type="journal article" date="2024" name="Int. J. Syst. Evol. Microbiol.">
        <title>Lacrimispora brassicae sp. nov. isolated from fermented cabbage, and proposal of Clostridium indicum Gundawar et al. 2019 and Clostridium methoxybenzovorans Mechichi et al. 1999 as heterotypic synonyms of Lacrimispora amygdalina (Parshina et al. 2003) Haas and Blanchard 2020 and Lacrimispora indolis (McClung and McCoy 1957) Haas and Blanchard 2020, respectively.</title>
        <authorList>
            <person name="Kobayashi H."/>
            <person name="Tanizawa Y."/>
            <person name="Sakamoto M."/>
            <person name="Ohkuma M."/>
            <person name="Tohno M."/>
        </authorList>
    </citation>
    <scope>NUCLEOTIDE SEQUENCE [LARGE SCALE GENOMIC DNA]</scope>
    <source>
        <strain evidence="4 7">DSM 12857</strain>
    </source>
</reference>
<dbReference type="OrthoDB" id="9797047at2"/>
<dbReference type="InterPro" id="IPR014710">
    <property type="entry name" value="RmlC-like_jellyroll"/>
</dbReference>
<dbReference type="Gene3D" id="2.60.120.10">
    <property type="entry name" value="Jelly Rolls"/>
    <property type="match status" value="1"/>
</dbReference>
<evidence type="ECO:0000259" key="3">
    <source>
        <dbReference type="Pfam" id="PF07883"/>
    </source>
</evidence>
<sequence length="160" mass="17926">MNIENIEKLSKQFIWSDEAGLVTKSLGESAGSQKLYVNIDYVPPGAFSTKYHSHSQQEEFFLILSGKGTLRLNGQEMEVGKDDFIAKPAGKDIAHTFFNSGNEVLVILDVGTKENEDTCYYPDEDVYMQKSNGVRRIFSGKQTDESWSSDPNSVKNNLTE</sequence>
<dbReference type="InterPro" id="IPR013096">
    <property type="entry name" value="Cupin_2"/>
</dbReference>
<evidence type="ECO:0000256" key="2">
    <source>
        <dbReference type="SAM" id="MobiDB-lite"/>
    </source>
</evidence>
<keyword evidence="4" id="KW-0413">Isomerase</keyword>
<dbReference type="Pfam" id="PF07883">
    <property type="entry name" value="Cupin_2"/>
    <property type="match status" value="1"/>
</dbReference>
<dbReference type="SUPFAM" id="SSF51182">
    <property type="entry name" value="RmlC-like cupins"/>
    <property type="match status" value="1"/>
</dbReference>
<dbReference type="PANTHER" id="PTHR35848">
    <property type="entry name" value="OXALATE-BINDING PROTEIN"/>
    <property type="match status" value="1"/>
</dbReference>
<name>A0A3E2NAR7_9FIRM</name>
<dbReference type="EMBL" id="QOHO01000045">
    <property type="protein sequence ID" value="RFZ78109.1"/>
    <property type="molecule type" value="Genomic_DNA"/>
</dbReference>
<dbReference type="GO" id="GO:0046872">
    <property type="term" value="F:metal ion binding"/>
    <property type="evidence" value="ECO:0007669"/>
    <property type="project" value="UniProtKB-KW"/>
</dbReference>
<dbReference type="Proteomes" id="UP001419084">
    <property type="component" value="Unassembled WGS sequence"/>
</dbReference>
<reference evidence="5 6" key="1">
    <citation type="submission" date="2018-07" db="EMBL/GenBank/DDBJ databases">
        <title>New species, Clostridium PI-S10-A1B.</title>
        <authorList>
            <person name="Krishna G."/>
            <person name="Summeta K."/>
            <person name="Shikha S."/>
            <person name="Prabhu P.B."/>
            <person name="Suresh K."/>
        </authorList>
    </citation>
    <scope>NUCLEOTIDE SEQUENCE [LARGE SCALE GENOMIC DNA]</scope>
    <source>
        <strain evidence="5 6">PI-S10-A1B</strain>
    </source>
</reference>
<protein>
    <submittedName>
        <fullName evidence="5">Cupin domain-containing protein</fullName>
    </submittedName>
    <submittedName>
        <fullName evidence="4">Mannose-6-phosphate isomerase</fullName>
    </submittedName>
</protein>
<comment type="caution">
    <text evidence="5">The sequence shown here is derived from an EMBL/GenBank/DDBJ whole genome shotgun (WGS) entry which is preliminary data.</text>
</comment>
<evidence type="ECO:0000256" key="1">
    <source>
        <dbReference type="ARBA" id="ARBA00022723"/>
    </source>
</evidence>
<evidence type="ECO:0000313" key="4">
    <source>
        <dbReference type="EMBL" id="GLB32446.1"/>
    </source>
</evidence>
<feature type="region of interest" description="Disordered" evidence="2">
    <location>
        <begin position="141"/>
        <end position="160"/>
    </location>
</feature>
<dbReference type="InterPro" id="IPR051610">
    <property type="entry name" value="GPI/OXD"/>
</dbReference>
<evidence type="ECO:0000313" key="7">
    <source>
        <dbReference type="Proteomes" id="UP001419084"/>
    </source>
</evidence>
<evidence type="ECO:0000313" key="5">
    <source>
        <dbReference type="EMBL" id="RFZ78109.1"/>
    </source>
</evidence>
<evidence type="ECO:0000313" key="6">
    <source>
        <dbReference type="Proteomes" id="UP000260680"/>
    </source>
</evidence>
<dbReference type="AlphaFoldDB" id="A0A3E2NAR7"/>
<dbReference type="InterPro" id="IPR011051">
    <property type="entry name" value="RmlC_Cupin_sf"/>
</dbReference>
<proteinExistence type="predicted"/>
<dbReference type="PANTHER" id="PTHR35848:SF6">
    <property type="entry name" value="CUPIN TYPE-2 DOMAIN-CONTAINING PROTEIN"/>
    <property type="match status" value="1"/>
</dbReference>
<keyword evidence="7" id="KW-1185">Reference proteome</keyword>
<dbReference type="CDD" id="cd02224">
    <property type="entry name" value="cupin_SPO2919-like"/>
    <property type="match status" value="1"/>
</dbReference>
<keyword evidence="1" id="KW-0479">Metal-binding</keyword>
<accession>A0A3E2NAR7</accession>